<dbReference type="Proteomes" id="UP000269396">
    <property type="component" value="Unassembled WGS sequence"/>
</dbReference>
<comment type="subcellular location">
    <subcellularLocation>
        <location evidence="2">Cell projection</location>
    </subcellularLocation>
    <subcellularLocation>
        <location evidence="1">Cytoplasm</location>
        <location evidence="1">Cytoskeleton</location>
    </subcellularLocation>
</comment>
<evidence type="ECO:0000256" key="3">
    <source>
        <dbReference type="ARBA" id="ARBA00022490"/>
    </source>
</evidence>
<dbReference type="AlphaFoldDB" id="A0A183NU96"/>
<feature type="compositionally biased region" description="Basic and acidic residues" evidence="7">
    <location>
        <begin position="119"/>
        <end position="129"/>
    </location>
</feature>
<feature type="compositionally biased region" description="Basic residues" evidence="7">
    <location>
        <begin position="92"/>
        <end position="111"/>
    </location>
</feature>
<keyword evidence="3" id="KW-0963">Cytoplasm</keyword>
<dbReference type="GO" id="GO:0031514">
    <property type="term" value="C:motile cilium"/>
    <property type="evidence" value="ECO:0007669"/>
    <property type="project" value="TreeGrafter"/>
</dbReference>
<reference evidence="8 9" key="1">
    <citation type="submission" date="2018-11" db="EMBL/GenBank/DDBJ databases">
        <authorList>
            <consortium name="Pathogen Informatics"/>
        </authorList>
    </citation>
    <scope>NUCLEOTIDE SEQUENCE [LARGE SCALE GENOMIC DNA]</scope>
    <source>
        <strain>Denwood</strain>
        <strain evidence="9">Zambia</strain>
    </source>
</reference>
<dbReference type="InterPro" id="IPR042618">
    <property type="entry name" value="IQCG"/>
</dbReference>
<dbReference type="GO" id="GO:0044782">
    <property type="term" value="P:cilium organization"/>
    <property type="evidence" value="ECO:0007669"/>
    <property type="project" value="TreeGrafter"/>
</dbReference>
<evidence type="ECO:0000256" key="5">
    <source>
        <dbReference type="ARBA" id="ARBA00023273"/>
    </source>
</evidence>
<dbReference type="STRING" id="31246.A0A183NU96"/>
<feature type="coiled-coil region" evidence="6">
    <location>
        <begin position="6"/>
        <end position="70"/>
    </location>
</feature>
<gene>
    <name evidence="8" type="ORF">SMTD_LOCUS5682</name>
</gene>
<organism evidence="8 9">
    <name type="scientific">Schistosoma mattheei</name>
    <dbReference type="NCBI Taxonomy" id="31246"/>
    <lineage>
        <taxon>Eukaryota</taxon>
        <taxon>Metazoa</taxon>
        <taxon>Spiralia</taxon>
        <taxon>Lophotrochozoa</taxon>
        <taxon>Platyhelminthes</taxon>
        <taxon>Trematoda</taxon>
        <taxon>Digenea</taxon>
        <taxon>Strigeidida</taxon>
        <taxon>Schistosomatoidea</taxon>
        <taxon>Schistosomatidae</taxon>
        <taxon>Schistosoma</taxon>
    </lineage>
</organism>
<evidence type="ECO:0000256" key="6">
    <source>
        <dbReference type="SAM" id="Coils"/>
    </source>
</evidence>
<dbReference type="GO" id="GO:0005737">
    <property type="term" value="C:cytoplasm"/>
    <property type="evidence" value="ECO:0007669"/>
    <property type="project" value="TreeGrafter"/>
</dbReference>
<proteinExistence type="predicted"/>
<evidence type="ECO:0000313" key="9">
    <source>
        <dbReference type="Proteomes" id="UP000269396"/>
    </source>
</evidence>
<dbReference type="EMBL" id="UZAL01027158">
    <property type="protein sequence ID" value="VDP29841.1"/>
    <property type="molecule type" value="Genomic_DNA"/>
</dbReference>
<dbReference type="CDD" id="cd23766">
    <property type="entry name" value="IQCG"/>
    <property type="match status" value="1"/>
</dbReference>
<accession>A0A183NU96</accession>
<evidence type="ECO:0000256" key="1">
    <source>
        <dbReference type="ARBA" id="ARBA00004245"/>
    </source>
</evidence>
<evidence type="ECO:0000313" key="8">
    <source>
        <dbReference type="EMBL" id="VDP29841.1"/>
    </source>
</evidence>
<evidence type="ECO:0000256" key="7">
    <source>
        <dbReference type="SAM" id="MobiDB-lite"/>
    </source>
</evidence>
<dbReference type="PANTHER" id="PTHR14871:SF1">
    <property type="entry name" value="DYNEIN REGULATORY COMPLEX PROTEIN 9"/>
    <property type="match status" value="1"/>
</dbReference>
<protein>
    <submittedName>
        <fullName evidence="8">Uncharacterized protein</fullName>
    </submittedName>
</protein>
<keyword evidence="9" id="KW-1185">Reference proteome</keyword>
<keyword evidence="6" id="KW-0175">Coiled coil</keyword>
<dbReference type="PANTHER" id="PTHR14871">
    <property type="entry name" value="DYNEIN REGULATORY COMPLEX PROTEIN 9"/>
    <property type="match status" value="1"/>
</dbReference>
<dbReference type="GO" id="GO:0005856">
    <property type="term" value="C:cytoskeleton"/>
    <property type="evidence" value="ECO:0007669"/>
    <property type="project" value="UniProtKB-SubCell"/>
</dbReference>
<evidence type="ECO:0000256" key="2">
    <source>
        <dbReference type="ARBA" id="ARBA00004316"/>
    </source>
</evidence>
<feature type="non-terminal residue" evidence="8">
    <location>
        <position position="1"/>
    </location>
</feature>
<keyword evidence="5" id="KW-0966">Cell projection</keyword>
<sequence>HEEFWKEKSDKDITQFKQELNELKDKKEKNLSKLSELSLLYKEYEAVVLSDRIEKEKARQREEQEELELLAACKIQNWWRTVCVQHNLGPYGKKKRKGTKTKKGKGKKKHACNVPSPSVDEKGSCELDSPKPSYRGCSRPPDLDISYLVLALKSETADDVFCSTSHGVPNLEHLTQSDT</sequence>
<keyword evidence="4" id="KW-0206">Cytoskeleton</keyword>
<feature type="region of interest" description="Disordered" evidence="7">
    <location>
        <begin position="89"/>
        <end position="137"/>
    </location>
</feature>
<name>A0A183NU96_9TREM</name>
<evidence type="ECO:0000256" key="4">
    <source>
        <dbReference type="ARBA" id="ARBA00023212"/>
    </source>
</evidence>